<dbReference type="KEGG" id="cyu:UCYN_10660"/>
<organism evidence="2">
    <name type="scientific">Atelocyanobacterium thalassa (isolate ALOHA)</name>
    <dbReference type="NCBI Taxonomy" id="1453429"/>
    <lineage>
        <taxon>Bacteria</taxon>
        <taxon>Bacillati</taxon>
        <taxon>Cyanobacteriota</taxon>
        <taxon>Cyanophyceae</taxon>
        <taxon>Oscillatoriophycideae</taxon>
        <taxon>Chroococcales</taxon>
        <taxon>Aphanothecaceae</taxon>
        <taxon>Candidatus Atelocyanobacterium</taxon>
        <taxon>Candidatus Atelocyanobacterium thalassae</taxon>
    </lineage>
</organism>
<accession>D3EQJ1</accession>
<evidence type="ECO:0000313" key="1">
    <source>
        <dbReference type="EMBL" id="ADB95741.1"/>
    </source>
</evidence>
<dbReference type="STRING" id="1453429.UCYN_10660"/>
<dbReference type="GO" id="GO:0009435">
    <property type="term" value="P:NAD+ biosynthetic process"/>
    <property type="evidence" value="ECO:0007669"/>
    <property type="project" value="InterPro"/>
</dbReference>
<sequence length="638" mass="73035">MLIVGGGLAGTAAAYEGLLAGRTVCLTEITDWIGGQISSQGTSALDERPTQRSQLFYSRGYLELRERIKKFYGKLNPGECWVSKSCFMPKEGHKILMDMLKDAERKGKGHFIWFPSTVVKDLSISKHSNKSTGKQITNVIAIQHHSIEDRFSLNSYPLSQIIQDIYSYKNSTRLSKKIIRFIPKLQNNSIPANWYIIEATETGEIIALSDVPYRLGVDPVSYLEPSSSSKDGNPFCTQGFTYTFAMETISESIVHKIPKFYSQYSPYYSYELERLADFDLIYTYRRIWSPSKGKTRTFNRIKFSIPTAGDISMQNWTWGNDYRPGNSKDNLIYTRTQLKSMNQLNPGKWMGGLRRETLRKGEEHSKGYFYWLVSGTMDSQLKKGVKRINKNTTYLKGLRSPMGTYHGLSKYPYIRESRRILGRKSFTHKNGFSINEIDISRQNYRSKYYQETLSFNIYQQLNKVLAKYNNSSILNEKKVMESSSSSQRSTIYFDSIGIGHYPIDFHPCMNEEIPEKAGNSERNNERQGQGKTFPFQIPLRAILPQEIDNLIIAGKGIATSHIAAAAYRVHSFEWSSGAAAGTIADFAINEKILPYQLITSPSFQSLKLQKLQRKLTDNKNPIKFPHTSIFNNNWNHWQ</sequence>
<dbReference type="PANTHER" id="PTHR42716:SF1">
    <property type="entry name" value="SLL0471 PROTEIN"/>
    <property type="match status" value="1"/>
</dbReference>
<evidence type="ECO:0008006" key="3">
    <source>
        <dbReference type="Google" id="ProtNLM"/>
    </source>
</evidence>
<dbReference type="GO" id="GO:0008734">
    <property type="term" value="F:L-aspartate oxidase activity"/>
    <property type="evidence" value="ECO:0007669"/>
    <property type="project" value="InterPro"/>
</dbReference>
<evidence type="ECO:0000313" key="2">
    <source>
        <dbReference type="Proteomes" id="UP000001405"/>
    </source>
</evidence>
<dbReference type="AlphaFoldDB" id="D3EQJ1"/>
<reference evidence="1 2" key="1">
    <citation type="journal article" date="2010" name="Nature">
        <title>Metabolic streamlining in an open-ocean nitrogen-fixing cyanobacterium.</title>
        <authorList>
            <person name="Tripp H.J."/>
            <person name="Bench S.R."/>
            <person name="Turk K.A."/>
            <person name="Foster R.A."/>
            <person name="Desany B.A."/>
            <person name="Niazi F."/>
            <person name="Affourtit J.P."/>
            <person name="Zehr J.P."/>
        </authorList>
    </citation>
    <scope>NUCLEOTIDE SEQUENCE [LARGE SCALE GENOMIC DNA]</scope>
    <source>
        <strain evidence="2">ALOHA</strain>
    </source>
</reference>
<dbReference type="PATRIC" id="fig|713887.8.peg.999"/>
<dbReference type="SUPFAM" id="SSF51905">
    <property type="entry name" value="FAD/NAD(P)-binding domain"/>
    <property type="match status" value="1"/>
</dbReference>
<dbReference type="Gene3D" id="3.50.50.60">
    <property type="entry name" value="FAD/NAD(P)-binding domain"/>
    <property type="match status" value="1"/>
</dbReference>
<dbReference type="Proteomes" id="UP000001405">
    <property type="component" value="Chromosome"/>
</dbReference>
<dbReference type="HOGENOM" id="CLU_028023_0_0_3"/>
<dbReference type="InterPro" id="IPR036188">
    <property type="entry name" value="FAD/NAD-bd_sf"/>
</dbReference>
<dbReference type="InterPro" id="IPR005288">
    <property type="entry name" value="NadB"/>
</dbReference>
<protein>
    <recommendedName>
        <fullName evidence="3">FAD dependent oxidoreductase</fullName>
    </recommendedName>
</protein>
<dbReference type="PANTHER" id="PTHR42716">
    <property type="entry name" value="L-ASPARTATE OXIDASE"/>
    <property type="match status" value="1"/>
</dbReference>
<dbReference type="EMBL" id="CP001842">
    <property type="protein sequence ID" value="ADB95741.1"/>
    <property type="molecule type" value="Genomic_DNA"/>
</dbReference>
<dbReference type="Pfam" id="PF12831">
    <property type="entry name" value="FAD_oxidored"/>
    <property type="match status" value="3"/>
</dbReference>
<name>D3EQJ1_ATETH</name>
<proteinExistence type="predicted"/>
<gene>
    <name evidence="1" type="ordered locus">UCYN_10660</name>
</gene>
<keyword evidence="2" id="KW-1185">Reference proteome</keyword>